<dbReference type="RefSeq" id="XP_018009843.2">
    <property type="nucleotide sequence ID" value="XM_018154354.2"/>
</dbReference>
<dbReference type="GeneID" id="108667339"/>
<dbReference type="OrthoDB" id="10624029at2759"/>
<dbReference type="Proteomes" id="UP000694843">
    <property type="component" value="Unplaced"/>
</dbReference>
<evidence type="ECO:0000313" key="2">
    <source>
        <dbReference type="Proteomes" id="UP000694843"/>
    </source>
</evidence>
<evidence type="ECO:0000313" key="3">
    <source>
        <dbReference type="RefSeq" id="XP_018009843.2"/>
    </source>
</evidence>
<reference evidence="3" key="1">
    <citation type="submission" date="2025-08" db="UniProtKB">
        <authorList>
            <consortium name="RefSeq"/>
        </authorList>
    </citation>
    <scope>IDENTIFICATION</scope>
    <source>
        <tissue evidence="3">Whole organism</tissue>
    </source>
</reference>
<dbReference type="AlphaFoldDB" id="A0A8B7N9B6"/>
<organism evidence="2 3">
    <name type="scientific">Hyalella azteca</name>
    <name type="common">Amphipod</name>
    <dbReference type="NCBI Taxonomy" id="294128"/>
    <lineage>
        <taxon>Eukaryota</taxon>
        <taxon>Metazoa</taxon>
        <taxon>Ecdysozoa</taxon>
        <taxon>Arthropoda</taxon>
        <taxon>Crustacea</taxon>
        <taxon>Multicrustacea</taxon>
        <taxon>Malacostraca</taxon>
        <taxon>Eumalacostraca</taxon>
        <taxon>Peracarida</taxon>
        <taxon>Amphipoda</taxon>
        <taxon>Senticaudata</taxon>
        <taxon>Talitrida</taxon>
        <taxon>Talitroidea</taxon>
        <taxon>Hyalellidae</taxon>
        <taxon>Hyalella</taxon>
    </lineage>
</organism>
<proteinExistence type="predicted"/>
<gene>
    <name evidence="3" type="primary">LOC108667339</name>
</gene>
<keyword evidence="1" id="KW-0732">Signal</keyword>
<evidence type="ECO:0000256" key="1">
    <source>
        <dbReference type="SAM" id="SignalP"/>
    </source>
</evidence>
<feature type="chain" id="PRO_5037632287" evidence="1">
    <location>
        <begin position="34"/>
        <end position="278"/>
    </location>
</feature>
<sequence length="278" mass="29645">MQHMLYVQMYVDSIGRRTLQLLLALQLMQLAAANVAESTNSSVASANITEFAADAKDSMTSTANTTAVPAGVTAVTADAAAVTADVVAVNADDAEVPADDADVAADVAAVPKGAEKTRRNKFSDRDERLFLANYATSTELRISFSTATVPYTCFSFVNAVTCMGRKRRRRRRAQQDIVVSAPTTSKFTQIDSSLNGAISDISDPLLGAAIANADEEYDKKSEEMGEKSGSGRSGRKFFTVWNVAYTTVTKTKTVTNFSVTASISAMCMPSGFPVPKLC</sequence>
<protein>
    <submittedName>
        <fullName evidence="3">Uncharacterized protein LOC108667339</fullName>
    </submittedName>
</protein>
<name>A0A8B7N9B6_HYAAZ</name>
<feature type="signal peptide" evidence="1">
    <location>
        <begin position="1"/>
        <end position="33"/>
    </location>
</feature>
<dbReference type="KEGG" id="hazt:108667339"/>
<keyword evidence="2" id="KW-1185">Reference proteome</keyword>
<accession>A0A8B7N9B6</accession>